<dbReference type="RefSeq" id="WP_066595207.1">
    <property type="nucleotide sequence ID" value="NZ_CAJTBZ010000002.1"/>
</dbReference>
<evidence type="ECO:0000313" key="8">
    <source>
        <dbReference type="Proteomes" id="UP000214610"/>
    </source>
</evidence>
<keyword evidence="8" id="KW-1185">Reference proteome</keyword>
<protein>
    <submittedName>
        <fullName evidence="7">FAD-binding dehydrogenase</fullName>
    </submittedName>
</protein>
<dbReference type="InterPro" id="IPR027477">
    <property type="entry name" value="Succ_DH/fumarate_Rdtase_cat_sf"/>
</dbReference>
<keyword evidence="2" id="KW-0285">Flavoprotein</keyword>
<dbReference type="Gene3D" id="3.90.700.10">
    <property type="entry name" value="Succinate dehydrogenase/fumarate reductase flavoprotein, catalytic domain"/>
    <property type="match status" value="1"/>
</dbReference>
<dbReference type="Pfam" id="PF00890">
    <property type="entry name" value="FAD_binding_2"/>
    <property type="match status" value="1"/>
</dbReference>
<dbReference type="Proteomes" id="UP000214610">
    <property type="component" value="Unassembled WGS sequence"/>
</dbReference>
<evidence type="ECO:0000313" key="7">
    <source>
        <dbReference type="EMBL" id="OXE47712.1"/>
    </source>
</evidence>
<proteinExistence type="predicted"/>
<dbReference type="SUPFAM" id="SSF51905">
    <property type="entry name" value="FAD/NAD(P)-binding domain"/>
    <property type="match status" value="1"/>
</dbReference>
<dbReference type="InterPro" id="IPR003953">
    <property type="entry name" value="FAD-dep_OxRdtase_2_FAD-bd"/>
</dbReference>
<dbReference type="InterPro" id="IPR050315">
    <property type="entry name" value="FAD-oxidoreductase_2"/>
</dbReference>
<keyword evidence="4" id="KW-0560">Oxidoreductase</keyword>
<evidence type="ECO:0000256" key="3">
    <source>
        <dbReference type="ARBA" id="ARBA00022827"/>
    </source>
</evidence>
<name>A0A227KKV5_9BURK</name>
<evidence type="ECO:0000256" key="2">
    <source>
        <dbReference type="ARBA" id="ARBA00022630"/>
    </source>
</evidence>
<keyword evidence="3" id="KW-0274">FAD</keyword>
<evidence type="ECO:0000256" key="5">
    <source>
        <dbReference type="SAM" id="SignalP"/>
    </source>
</evidence>
<reference evidence="8" key="1">
    <citation type="submission" date="2017-05" db="EMBL/GenBank/DDBJ databases">
        <title>Improved OligoMM genomes.</title>
        <authorList>
            <person name="Garzetti D."/>
        </authorList>
    </citation>
    <scope>NUCLEOTIDE SEQUENCE [LARGE SCALE GENOMIC DNA]</scope>
    <source>
        <strain evidence="8">YL45</strain>
    </source>
</reference>
<dbReference type="SUPFAM" id="SSF56425">
    <property type="entry name" value="Succinate dehydrogenase/fumarate reductase flavoprotein, catalytic domain"/>
    <property type="match status" value="1"/>
</dbReference>
<feature type="chain" id="PRO_5011307740" evidence="5">
    <location>
        <begin position="22"/>
        <end position="454"/>
    </location>
</feature>
<dbReference type="AlphaFoldDB" id="A0A227KKV5"/>
<accession>A0A227KKV5</accession>
<dbReference type="InterPro" id="IPR036188">
    <property type="entry name" value="FAD/NAD-bd_sf"/>
</dbReference>
<evidence type="ECO:0000259" key="6">
    <source>
        <dbReference type="Pfam" id="PF00890"/>
    </source>
</evidence>
<dbReference type="Gene3D" id="3.50.50.60">
    <property type="entry name" value="FAD/NAD(P)-binding domain"/>
    <property type="match status" value="1"/>
</dbReference>
<feature type="domain" description="FAD-dependent oxidoreductase 2 FAD-binding" evidence="6">
    <location>
        <begin position="30"/>
        <end position="432"/>
    </location>
</feature>
<gene>
    <name evidence="7" type="ORF">ADH67_08000</name>
</gene>
<feature type="signal peptide" evidence="5">
    <location>
        <begin position="1"/>
        <end position="21"/>
    </location>
</feature>
<evidence type="ECO:0000256" key="4">
    <source>
        <dbReference type="ARBA" id="ARBA00023002"/>
    </source>
</evidence>
<comment type="caution">
    <text evidence="7">The sequence shown here is derived from an EMBL/GenBank/DDBJ whole genome shotgun (WGS) entry which is preliminary data.</text>
</comment>
<comment type="cofactor">
    <cofactor evidence="1">
        <name>FAD</name>
        <dbReference type="ChEBI" id="CHEBI:57692"/>
    </cofactor>
</comment>
<dbReference type="PANTHER" id="PTHR43400:SF7">
    <property type="entry name" value="FAD-DEPENDENT OXIDOREDUCTASE 2 FAD BINDING DOMAIN-CONTAINING PROTEIN"/>
    <property type="match status" value="1"/>
</dbReference>
<keyword evidence="5" id="KW-0732">Signal</keyword>
<evidence type="ECO:0000256" key="1">
    <source>
        <dbReference type="ARBA" id="ARBA00001974"/>
    </source>
</evidence>
<dbReference type="EMBL" id="NHMP01000004">
    <property type="protein sequence ID" value="OXE47712.1"/>
    <property type="molecule type" value="Genomic_DNA"/>
</dbReference>
<sequence>MQYKSVFTFTSALLLVANVYALEPIHTGTVIVGSGISGLAAALDLNKYGQDVLVLEKMPFLGGTTNLAAQYFVSVNTREHQAAGKVLSVPDYLKRTEKSGRNAANLPRTAQRMYDSQKNVDWLNEKGVGLTRVISDYQLGISDGSSLGSKIMKVLAEKTKEAGIPIMTNAKVVNLIYKNGKVLGVEIEQKGGEKQEVLAKNVVLATGGFNNNQGLIAKYAPEWKGLPTTTAVSATGDGIVLAEKLKAAVKGASEVGLNPSIHSQDGINVSMSAARLEGGIMINLAGKRFCDDYYPDYTKMARQMMAQPEGKSFVIIDDKSMKASKRLQGFLKKGYFVEAPTVAELARKIGVPEKNLEETLKTYGESVRKGKDEAFGRTLNMKTDFTHPPYYASSLLPGTQVSVGGLDVNDFMQCKTIDGKIIPNLYAVGELTYDSGTPHSLWTGRKAAEHILSK</sequence>
<organism evidence="7 8">
    <name type="scientific">Turicimonas muris</name>
    <dbReference type="NCBI Taxonomy" id="1796652"/>
    <lineage>
        <taxon>Bacteria</taxon>
        <taxon>Pseudomonadati</taxon>
        <taxon>Pseudomonadota</taxon>
        <taxon>Betaproteobacteria</taxon>
        <taxon>Burkholderiales</taxon>
        <taxon>Sutterellaceae</taxon>
        <taxon>Turicimonas</taxon>
    </lineage>
</organism>
<dbReference type="GO" id="GO:0016491">
    <property type="term" value="F:oxidoreductase activity"/>
    <property type="evidence" value="ECO:0007669"/>
    <property type="project" value="UniProtKB-KW"/>
</dbReference>
<dbReference type="GeneID" id="78362743"/>
<dbReference type="PANTHER" id="PTHR43400">
    <property type="entry name" value="FUMARATE REDUCTASE"/>
    <property type="match status" value="1"/>
</dbReference>